<sequence>MNTIIFFGLCCFALMLFIKNEVEYNYNDKDSVSNYLPWGFLLGNGIIYNKNGSYLKCFKFRGKDLKSLEQVDLVFDRAKLNNAFGRSTGNNGTWQLNVESRRKRSTPYIKSQFKEKILQKMDDIRASKYNSGEFYESEFYLTLSWLPPADLITGLKDKLFEGKNEEYENLKNKQVEEFESEVRNYINLIKNIFREIKELNDEETLTYLHSCFSQNDKQSVTPARKEVMLDAYLSDTPIMNGYPPKIGDEYIGIVSILSFPNDTFPAMFDKINQLNFEFRCATRFTIYSSADGQKLVERKTGKWAGKRIKGLDNLLIAFKVKQKIEVEVNQEAENKKQEGDDFLTALQEETTNIGEYTFSVILKDKSPQNLNKKIEEVVSIIQNRGFTAVVESVNILEAFMGSMPGDFIHNRRQHPLPTLVATDIMQFYSIYSGNQWNNHLNSCPLLYANSCKGSDVVYFNLHVGDTGHAAVFGETGGGKSVLLNLIASQFKKYKDSQVFIFDKGGSSRVLTTAIKGKFYDLGTDQLGFQPLANVDNELERTFAYSWLCEIFEQENIVLTPEHKSEIHKALKSVGDLPKDLRTITQFEVQVQSEDLRLAIHQYTKDGAYGRYFDSNYDSFTNEYSWQSFEVEKLMENSKVYIPILKYIFHKLEVEMYSEGKPTLLIIDEFGRLIKNKAFASKIEEWEVTLRKKNVAILFATQQLSDVSNSDIKDALLNSCQTIIYLPNIRATNEQFYNTYKSFGLNNKQIEIITNLENKRDYYAVSKEGNLDFTPNLSEFELAFIGASSPQDQIKAVEIEKELNTLEINKENWEDEFYKRWQNFKNLKENLEN</sequence>
<dbReference type="SMART" id="SM00382">
    <property type="entry name" value="AAA"/>
    <property type="match status" value="1"/>
</dbReference>
<evidence type="ECO:0000256" key="4">
    <source>
        <dbReference type="SAM" id="Coils"/>
    </source>
</evidence>
<evidence type="ECO:0000256" key="2">
    <source>
        <dbReference type="ARBA" id="ARBA00022741"/>
    </source>
</evidence>
<dbReference type="PANTHER" id="PTHR30121">
    <property type="entry name" value="UNCHARACTERIZED PROTEIN YJGR-RELATED"/>
    <property type="match status" value="1"/>
</dbReference>
<keyword evidence="2" id="KW-0547">Nucleotide-binding</keyword>
<dbReference type="PANTHER" id="PTHR30121:SF12">
    <property type="entry name" value="TYPE IV SECRETION SYSTEM PROTEIN CAGE"/>
    <property type="match status" value="1"/>
</dbReference>
<feature type="coiled-coil region" evidence="4">
    <location>
        <begin position="175"/>
        <end position="202"/>
    </location>
</feature>
<dbReference type="InterPro" id="IPR051162">
    <property type="entry name" value="T4SS_component"/>
</dbReference>
<dbReference type="SUPFAM" id="SSF52540">
    <property type="entry name" value="P-loop containing nucleoside triphosphate hydrolases"/>
    <property type="match status" value="1"/>
</dbReference>
<dbReference type="Proteomes" id="UP000063275">
    <property type="component" value="Plasmid unnamed1"/>
</dbReference>
<dbReference type="InterPro" id="IPR027417">
    <property type="entry name" value="P-loop_NTPase"/>
</dbReference>
<feature type="domain" description="AAA+ ATPase" evidence="5">
    <location>
        <begin position="465"/>
        <end position="727"/>
    </location>
</feature>
<geneLocation type="plasmid" evidence="6">
    <name>unnamed1</name>
</geneLocation>
<dbReference type="RefSeq" id="WP_060568861.1">
    <property type="nucleotide sequence ID" value="NZ_CP013332.1"/>
</dbReference>
<organism evidence="6">
    <name type="scientific">Fusobacterium hwasookii ChDC F174</name>
    <dbReference type="NCBI Taxonomy" id="1307442"/>
    <lineage>
        <taxon>Bacteria</taxon>
        <taxon>Fusobacteriati</taxon>
        <taxon>Fusobacteriota</taxon>
        <taxon>Fusobacteriia</taxon>
        <taxon>Fusobacteriales</taxon>
        <taxon>Fusobacteriaceae</taxon>
        <taxon>Fusobacterium</taxon>
    </lineage>
</organism>
<keyword evidence="4" id="KW-0175">Coiled coil</keyword>
<dbReference type="CDD" id="cd01127">
    <property type="entry name" value="TrwB_TraG_TraD_VirD4"/>
    <property type="match status" value="1"/>
</dbReference>
<reference evidence="6 7" key="1">
    <citation type="submission" date="2015-11" db="EMBL/GenBank/DDBJ databases">
        <authorList>
            <person name="Zhang Y."/>
            <person name="Guo Z."/>
        </authorList>
    </citation>
    <scope>NUCLEOTIDE SEQUENCE [LARGE SCALE GENOMIC DNA]</scope>
    <source>
        <strain evidence="6 7">ChDC F174</strain>
        <plasmid evidence="7">Plasmid unnamed1</plasmid>
    </source>
</reference>
<dbReference type="InterPro" id="IPR043964">
    <property type="entry name" value="P-loop_TraG"/>
</dbReference>
<dbReference type="EMBL" id="CP013332">
    <property type="protein sequence ID" value="ALQ41197.1"/>
    <property type="molecule type" value="Genomic_DNA"/>
</dbReference>
<proteinExistence type="inferred from homology"/>
<name>A0A0S2ZQM2_9FUSO</name>
<evidence type="ECO:0000313" key="6">
    <source>
        <dbReference type="EMBL" id="ALQ41197.1"/>
    </source>
</evidence>
<dbReference type="InterPro" id="IPR002789">
    <property type="entry name" value="HerA_central"/>
</dbReference>
<evidence type="ECO:0000256" key="3">
    <source>
        <dbReference type="ARBA" id="ARBA00022840"/>
    </source>
</evidence>
<dbReference type="Pfam" id="PF03135">
    <property type="entry name" value="CagE_TrbE_VirB"/>
    <property type="match status" value="2"/>
</dbReference>
<keyword evidence="6" id="KW-0614">Plasmid</keyword>
<evidence type="ECO:0000313" key="7">
    <source>
        <dbReference type="Proteomes" id="UP000063275"/>
    </source>
</evidence>
<dbReference type="AlphaFoldDB" id="A0A0S2ZQM2"/>
<dbReference type="Gene3D" id="3.40.50.300">
    <property type="entry name" value="P-loop containing nucleotide triphosphate hydrolases"/>
    <property type="match status" value="1"/>
</dbReference>
<dbReference type="Pfam" id="PF19044">
    <property type="entry name" value="P-loop_TraG"/>
    <property type="match status" value="1"/>
</dbReference>
<keyword evidence="3" id="KW-0067">ATP-binding</keyword>
<protein>
    <submittedName>
        <fullName evidence="6">Conjugal transfer protein TrbE</fullName>
    </submittedName>
</protein>
<accession>A0A0S2ZQM2</accession>
<dbReference type="GO" id="GO:0005524">
    <property type="term" value="F:ATP binding"/>
    <property type="evidence" value="ECO:0007669"/>
    <property type="project" value="UniProtKB-KW"/>
</dbReference>
<gene>
    <name evidence="6" type="ORF">RN87_11590</name>
</gene>
<evidence type="ECO:0000256" key="1">
    <source>
        <dbReference type="ARBA" id="ARBA00006512"/>
    </source>
</evidence>
<evidence type="ECO:0000259" key="5">
    <source>
        <dbReference type="SMART" id="SM00382"/>
    </source>
</evidence>
<dbReference type="InterPro" id="IPR018145">
    <property type="entry name" value="CagE_TrbE_VirB_cntrl_dom"/>
</dbReference>
<dbReference type="KEGG" id="fhw:RN87_11590"/>
<dbReference type="InterPro" id="IPR003593">
    <property type="entry name" value="AAA+_ATPase"/>
</dbReference>
<dbReference type="Pfam" id="PF01935">
    <property type="entry name" value="DUF87"/>
    <property type="match status" value="1"/>
</dbReference>
<dbReference type="OrthoDB" id="9816422at2"/>
<comment type="similarity">
    <text evidence="1">Belongs to the TrbE/VirB4 family.</text>
</comment>